<dbReference type="SUPFAM" id="SSF102588">
    <property type="entry name" value="LmbE-like"/>
    <property type="match status" value="1"/>
</dbReference>
<dbReference type="Pfam" id="PF02585">
    <property type="entry name" value="PIG-L"/>
    <property type="match status" value="1"/>
</dbReference>
<dbReference type="EMBL" id="JBBPCC010000009">
    <property type="protein sequence ID" value="MEK8129286.1"/>
    <property type="molecule type" value="Genomic_DNA"/>
</dbReference>
<keyword evidence="1" id="KW-0378">Hydrolase</keyword>
<dbReference type="EC" id="3.5.1.-" evidence="1"/>
<protein>
    <submittedName>
        <fullName evidence="1">PIG-L family deacetylase</fullName>
        <ecNumber evidence="1">3.5.1.-</ecNumber>
    </submittedName>
</protein>
<dbReference type="PANTHER" id="PTHR12993">
    <property type="entry name" value="N-ACETYLGLUCOSAMINYL-PHOSPHATIDYLINOSITOL DE-N-ACETYLASE-RELATED"/>
    <property type="match status" value="1"/>
</dbReference>
<proteinExistence type="predicted"/>
<dbReference type="Gene3D" id="3.40.50.10320">
    <property type="entry name" value="LmbE-like"/>
    <property type="match status" value="1"/>
</dbReference>
<gene>
    <name evidence="1" type="ORF">WMW72_15375</name>
</gene>
<keyword evidence="2" id="KW-1185">Reference proteome</keyword>
<evidence type="ECO:0000313" key="2">
    <source>
        <dbReference type="Proteomes" id="UP001469365"/>
    </source>
</evidence>
<dbReference type="RefSeq" id="WP_341416388.1">
    <property type="nucleotide sequence ID" value="NZ_JBBPCC010000009.1"/>
</dbReference>
<comment type="caution">
    <text evidence="1">The sequence shown here is derived from an EMBL/GenBank/DDBJ whole genome shotgun (WGS) entry which is preliminary data.</text>
</comment>
<evidence type="ECO:0000313" key="1">
    <source>
        <dbReference type="EMBL" id="MEK8129286.1"/>
    </source>
</evidence>
<organism evidence="1 2">
    <name type="scientific">Paenibacillus filicis</name>
    <dbReference type="NCBI Taxonomy" id="669464"/>
    <lineage>
        <taxon>Bacteria</taxon>
        <taxon>Bacillati</taxon>
        <taxon>Bacillota</taxon>
        <taxon>Bacilli</taxon>
        <taxon>Bacillales</taxon>
        <taxon>Paenibacillaceae</taxon>
        <taxon>Paenibacillus</taxon>
    </lineage>
</organism>
<dbReference type="PANTHER" id="PTHR12993:SF11">
    <property type="entry name" value="N-ACETYLGLUCOSAMINYL-PHOSPHATIDYLINOSITOL DE-N-ACETYLASE"/>
    <property type="match status" value="1"/>
</dbReference>
<dbReference type="Proteomes" id="UP001469365">
    <property type="component" value="Unassembled WGS sequence"/>
</dbReference>
<reference evidence="1 2" key="1">
    <citation type="submission" date="2024-04" db="EMBL/GenBank/DDBJ databases">
        <title>draft genome sequnece of Paenibacillus filicis.</title>
        <authorList>
            <person name="Kim D.-U."/>
        </authorList>
    </citation>
    <scope>NUCLEOTIDE SEQUENCE [LARGE SCALE GENOMIC DNA]</scope>
    <source>
        <strain evidence="1 2">KACC14197</strain>
    </source>
</reference>
<accession>A0ABU9DM36</accession>
<dbReference type="InterPro" id="IPR024078">
    <property type="entry name" value="LmbE-like_dom_sf"/>
</dbReference>
<dbReference type="GO" id="GO:0016787">
    <property type="term" value="F:hydrolase activity"/>
    <property type="evidence" value="ECO:0007669"/>
    <property type="project" value="UniProtKB-KW"/>
</dbReference>
<sequence>MSVKTAFVFAHPDDETYLASALIRKLADEGEPPVLLLATRGDAGHKNGAYAHEKGELLADRREREMEEAAGILGLASVEHLRYPDGKLNEVEEEEFVQRVAEFLNRHGAQTVVTFPEDGGNFHPDHVTISKIATKAVLSGQATTVRKLYYIQSATLTENGHEPAFRIDTEPYWPVKAAALAAHESQRLAVERFFGPLGDVLPEARRYETFALAWEAGESWPRKAEAWILDGLPERVQP</sequence>
<name>A0ABU9DM36_9BACL</name>
<dbReference type="InterPro" id="IPR003737">
    <property type="entry name" value="GlcNAc_PI_deacetylase-related"/>
</dbReference>